<dbReference type="InterPro" id="IPR003961">
    <property type="entry name" value="FN3_dom"/>
</dbReference>
<reference evidence="2 3" key="1">
    <citation type="submission" date="2023-05" db="EMBL/GenBank/DDBJ databases">
        <authorList>
            <person name="Zhang X."/>
        </authorList>
    </citation>
    <scope>NUCLEOTIDE SEQUENCE [LARGE SCALE GENOMIC DNA]</scope>
    <source>
        <strain evidence="2 3">DM2B3-1</strain>
    </source>
</reference>
<organism evidence="2 3">
    <name type="scientific">Xanthocytophaga flava</name>
    <dbReference type="NCBI Taxonomy" id="3048013"/>
    <lineage>
        <taxon>Bacteria</taxon>
        <taxon>Pseudomonadati</taxon>
        <taxon>Bacteroidota</taxon>
        <taxon>Cytophagia</taxon>
        <taxon>Cytophagales</taxon>
        <taxon>Rhodocytophagaceae</taxon>
        <taxon>Xanthocytophaga</taxon>
    </lineage>
</organism>
<dbReference type="CDD" id="cd00063">
    <property type="entry name" value="FN3"/>
    <property type="match status" value="1"/>
</dbReference>
<dbReference type="PROSITE" id="PS50853">
    <property type="entry name" value="FN3"/>
    <property type="match status" value="1"/>
</dbReference>
<accession>A0ABT7CLA8</accession>
<proteinExistence type="predicted"/>
<evidence type="ECO:0000259" key="1">
    <source>
        <dbReference type="PROSITE" id="PS50853"/>
    </source>
</evidence>
<feature type="domain" description="Fibronectin type-III" evidence="1">
    <location>
        <begin position="23"/>
        <end position="123"/>
    </location>
</feature>
<dbReference type="InterPro" id="IPR036116">
    <property type="entry name" value="FN3_sf"/>
</dbReference>
<dbReference type="EMBL" id="JASJOT010000010">
    <property type="protein sequence ID" value="MDJ1494534.1"/>
    <property type="molecule type" value="Genomic_DNA"/>
</dbReference>
<sequence>MSGFTGSFFKIIINGEGEQPITYPAPVLSIENTNPFASILSWPAISRNDLNIYYVDIAFDAAFTNLYVGSQTVDKGTNAGTISYTEPGVNPQTQYYARARALYNDGGLSAYSNVVSWITPAENTNPGFSQLTMPTQITGMSARLAWTGANSPSYEVFVATDENYTNKIVDGQIVTDTFYELSGLIPDQEYFGKIVPLGGTESNSVFWVARDRGVQDGEFQLSGLLGFDLGMGTSVNISLSNSDLQPYNGLSARLSFRNTGFEGAPLAPIEVQFDTSAHAQATFQFEDDDFVSSYDRMDNGGNAPYSQQVDVLIYRTAEGVGSAVALGSFKIELHRELLGSDTEGNLIYDIRYVFSVYDGSEAHLTTISGGIINTPDYENAGTMPYTFSLPLAYNIQGSWNI</sequence>
<gene>
    <name evidence="2" type="ORF">QNI19_16435</name>
</gene>
<evidence type="ECO:0000313" key="2">
    <source>
        <dbReference type="EMBL" id="MDJ1494534.1"/>
    </source>
</evidence>
<dbReference type="InterPro" id="IPR013783">
    <property type="entry name" value="Ig-like_fold"/>
</dbReference>
<name>A0ABT7CLA8_9BACT</name>
<dbReference type="SUPFAM" id="SSF49265">
    <property type="entry name" value="Fibronectin type III"/>
    <property type="match status" value="1"/>
</dbReference>
<dbReference type="Proteomes" id="UP001228581">
    <property type="component" value="Unassembled WGS sequence"/>
</dbReference>
<dbReference type="Gene3D" id="2.60.40.10">
    <property type="entry name" value="Immunoglobulins"/>
    <property type="match status" value="1"/>
</dbReference>
<evidence type="ECO:0000313" key="3">
    <source>
        <dbReference type="Proteomes" id="UP001228581"/>
    </source>
</evidence>
<dbReference type="RefSeq" id="WP_313997760.1">
    <property type="nucleotide sequence ID" value="NZ_JASJOT010000010.1"/>
</dbReference>
<keyword evidence="3" id="KW-1185">Reference proteome</keyword>
<protein>
    <recommendedName>
        <fullName evidence="1">Fibronectin type-III domain-containing protein</fullName>
    </recommendedName>
</protein>
<comment type="caution">
    <text evidence="2">The sequence shown here is derived from an EMBL/GenBank/DDBJ whole genome shotgun (WGS) entry which is preliminary data.</text>
</comment>